<dbReference type="Pfam" id="PF18821">
    <property type="entry name" value="LPD7"/>
    <property type="match status" value="1"/>
</dbReference>
<keyword evidence="6" id="KW-1185">Reference proteome</keyword>
<gene>
    <name evidence="5" type="ORF">AA14337_1430</name>
</gene>
<protein>
    <recommendedName>
        <fullName evidence="7">Large polyvalent protein-associated domain-containing protein</fullName>
    </recommendedName>
</protein>
<evidence type="ECO:0000259" key="2">
    <source>
        <dbReference type="Pfam" id="PF03432"/>
    </source>
</evidence>
<feature type="domain" description="MobA/VirD2-like nuclease" evidence="2">
    <location>
        <begin position="34"/>
        <end position="160"/>
    </location>
</feature>
<accession>A0ABQ0PSA4</accession>
<name>A0ABQ0PSA4_9PROT</name>
<feature type="domain" description="Large polyvalent protein-associated" evidence="3">
    <location>
        <begin position="452"/>
        <end position="529"/>
    </location>
</feature>
<evidence type="ECO:0000313" key="6">
    <source>
        <dbReference type="Proteomes" id="UP001065047"/>
    </source>
</evidence>
<evidence type="ECO:0000259" key="3">
    <source>
        <dbReference type="Pfam" id="PF18821"/>
    </source>
</evidence>
<reference evidence="5" key="1">
    <citation type="submission" date="2013-04" db="EMBL/GenBank/DDBJ databases">
        <title>The genome sequencing project of 58 acetic acid bacteria.</title>
        <authorList>
            <person name="Okamoto-Kainuma A."/>
            <person name="Ishikawa M."/>
            <person name="Umino S."/>
            <person name="Koizumi Y."/>
            <person name="Shiwa Y."/>
            <person name="Yoshikawa H."/>
            <person name="Matsutani M."/>
            <person name="Matsushita K."/>
        </authorList>
    </citation>
    <scope>NUCLEOTIDE SEQUENCE</scope>
    <source>
        <strain evidence="5">DSM 14337</strain>
    </source>
</reference>
<proteinExistence type="predicted"/>
<dbReference type="InterPro" id="IPR054462">
    <property type="entry name" value="TraI_M"/>
</dbReference>
<dbReference type="RefSeq" id="WP_061506032.1">
    <property type="nucleotide sequence ID" value="NZ_BAPF01000019.1"/>
</dbReference>
<evidence type="ECO:0000256" key="1">
    <source>
        <dbReference type="SAM" id="MobiDB-lite"/>
    </source>
</evidence>
<evidence type="ECO:0008006" key="7">
    <source>
        <dbReference type="Google" id="ProtNLM"/>
    </source>
</evidence>
<dbReference type="Proteomes" id="UP001065047">
    <property type="component" value="Unassembled WGS sequence"/>
</dbReference>
<dbReference type="NCBIfam" id="NF041893">
    <property type="entry name" value="TraI_MobP_relax"/>
    <property type="match status" value="1"/>
</dbReference>
<feature type="compositionally biased region" description="Basic and acidic residues" evidence="1">
    <location>
        <begin position="535"/>
        <end position="550"/>
    </location>
</feature>
<feature type="region of interest" description="Disordered" evidence="1">
    <location>
        <begin position="535"/>
        <end position="568"/>
    </location>
</feature>
<dbReference type="InterPro" id="IPR005094">
    <property type="entry name" value="Endonuclease_MobA/VirD2"/>
</dbReference>
<evidence type="ECO:0000313" key="5">
    <source>
        <dbReference type="EMBL" id="GBQ79385.1"/>
    </source>
</evidence>
<comment type="caution">
    <text evidence="5">The sequence shown here is derived from an EMBL/GenBank/DDBJ whole genome shotgun (WGS) entry which is preliminary data.</text>
</comment>
<feature type="domain" description="TraI-like middle" evidence="4">
    <location>
        <begin position="194"/>
        <end position="276"/>
    </location>
</feature>
<dbReference type="InterPro" id="IPR040677">
    <property type="entry name" value="LPD7"/>
</dbReference>
<organism evidence="5 6">
    <name type="scientific">Acetobacter malorum DSM 14337</name>
    <dbReference type="NCBI Taxonomy" id="1307910"/>
    <lineage>
        <taxon>Bacteria</taxon>
        <taxon>Pseudomonadati</taxon>
        <taxon>Pseudomonadota</taxon>
        <taxon>Alphaproteobacteria</taxon>
        <taxon>Acetobacterales</taxon>
        <taxon>Acetobacteraceae</taxon>
        <taxon>Acetobacter</taxon>
    </lineage>
</organism>
<dbReference type="Pfam" id="PF22863">
    <property type="entry name" value="TraI_middle"/>
    <property type="match status" value="1"/>
</dbReference>
<dbReference type="Pfam" id="PF03432">
    <property type="entry name" value="Relaxase"/>
    <property type="match status" value="1"/>
</dbReference>
<dbReference type="GeneID" id="29557484"/>
<sequence>MIIKKVKNPKKSTSKSERIRRLILYVASPEKTDTSEKCTYFGARGFLTDLLDSQIAEMIALATEAARSADTVNHYVLSWKRGESPTTEQVDEAVTLLQKEMGLEQHQIVYGLHADTGNRHLHVVVNRVNPETLRCTEINRGFDIESGHKAIALIEHRQGWSREENGLYQVGPDGKLVRCNSHRDKPAQAKTDSNKVERRTGRRSVLDVAIEEAVPVIKEATCWADVHEELARKGMSYRRHGNGAVIMIGDSAVKASQADRQISFIKLQLRLGPYEEPDQAAEIPADGTLTIPLLVRPNDVDLNDYHLERKNYETTRRKALSDVTRQHAEQRTSLKEMQRRERETVLKGRWRRRGVALNALRHALAEEHRTALRLLHDQQKEERLANRERLPPFPTIEEWLKANRDPFLAGLWAHPNYFMRLEGHGTRSGSEKRVYSIPGFRSVVRGAYVHYCKLTEPEHIAFSDRGDRIDVCDTTNREIILASLRLAANRWDEVKITGTDEFKARVVDLAVEHGFRLKNEDLRQTVEKRRKEAEELKIVEQKQGEEKERQSSPIKHSLSHKPSEWFER</sequence>
<dbReference type="EMBL" id="BAPF01000019">
    <property type="protein sequence ID" value="GBQ79385.1"/>
    <property type="molecule type" value="Genomic_DNA"/>
</dbReference>
<evidence type="ECO:0000259" key="4">
    <source>
        <dbReference type="Pfam" id="PF22863"/>
    </source>
</evidence>
<dbReference type="InterPro" id="IPR049751">
    <property type="entry name" value="TraI/MobA_relaxases"/>
</dbReference>